<accession>A0A9P3LKS5</accession>
<proteinExistence type="predicted"/>
<dbReference type="EMBL" id="BPQB01000080">
    <property type="protein sequence ID" value="GJE97974.1"/>
    <property type="molecule type" value="Genomic_DNA"/>
</dbReference>
<reference evidence="2 3" key="1">
    <citation type="submission" date="2021-08" db="EMBL/GenBank/DDBJ databases">
        <title>Draft Genome Sequence of Phanerochaete sordida strain YK-624.</title>
        <authorList>
            <person name="Mori T."/>
            <person name="Dohra H."/>
            <person name="Suzuki T."/>
            <person name="Kawagishi H."/>
            <person name="Hirai H."/>
        </authorList>
    </citation>
    <scope>NUCLEOTIDE SEQUENCE [LARGE SCALE GENOMIC DNA]</scope>
    <source>
        <strain evidence="2 3">YK-624</strain>
    </source>
</reference>
<protein>
    <submittedName>
        <fullName evidence="2">Uncharacterized protein</fullName>
    </submittedName>
</protein>
<feature type="chain" id="PRO_5040416204" evidence="1">
    <location>
        <begin position="20"/>
        <end position="182"/>
    </location>
</feature>
<dbReference type="AlphaFoldDB" id="A0A9P3LKS5"/>
<evidence type="ECO:0000313" key="3">
    <source>
        <dbReference type="Proteomes" id="UP000703269"/>
    </source>
</evidence>
<organism evidence="2 3">
    <name type="scientific">Phanerochaete sordida</name>
    <dbReference type="NCBI Taxonomy" id="48140"/>
    <lineage>
        <taxon>Eukaryota</taxon>
        <taxon>Fungi</taxon>
        <taxon>Dikarya</taxon>
        <taxon>Basidiomycota</taxon>
        <taxon>Agaricomycotina</taxon>
        <taxon>Agaricomycetes</taxon>
        <taxon>Polyporales</taxon>
        <taxon>Phanerochaetaceae</taxon>
        <taxon>Phanerochaete</taxon>
    </lineage>
</organism>
<evidence type="ECO:0000256" key="1">
    <source>
        <dbReference type="SAM" id="SignalP"/>
    </source>
</evidence>
<sequence>MMFAPLLNVLLAVAALAAGLPSLALPESTQSTKMCSDLGKSIIPIPQVGVWNGTRQIGYLSILPSSVYGAGYSISPTTTGALTGVYLCGNPTIANPTILSGSNALNFSILTVPPSASSRRAGRISVPILRTGRFLVQHQSPSLVRCQTRRARQFGSKVLRLMLGVRGMDRTEWIRQRRKLPQ</sequence>
<comment type="caution">
    <text evidence="2">The sequence shown here is derived from an EMBL/GenBank/DDBJ whole genome shotgun (WGS) entry which is preliminary data.</text>
</comment>
<gene>
    <name evidence="2" type="ORF">PsYK624_141960</name>
</gene>
<name>A0A9P3LKS5_9APHY</name>
<keyword evidence="1" id="KW-0732">Signal</keyword>
<keyword evidence="3" id="KW-1185">Reference proteome</keyword>
<dbReference type="Proteomes" id="UP000703269">
    <property type="component" value="Unassembled WGS sequence"/>
</dbReference>
<evidence type="ECO:0000313" key="2">
    <source>
        <dbReference type="EMBL" id="GJE97974.1"/>
    </source>
</evidence>
<feature type="signal peptide" evidence="1">
    <location>
        <begin position="1"/>
        <end position="19"/>
    </location>
</feature>